<gene>
    <name evidence="1" type="ORF">Pan97_37370</name>
</gene>
<dbReference type="EMBL" id="CP036289">
    <property type="protein sequence ID" value="QDU76682.1"/>
    <property type="molecule type" value="Genomic_DNA"/>
</dbReference>
<proteinExistence type="predicted"/>
<dbReference type="Proteomes" id="UP000318626">
    <property type="component" value="Chromosome"/>
</dbReference>
<dbReference type="KEGG" id="bvo:Pan97_37370"/>
<keyword evidence="2" id="KW-1185">Reference proteome</keyword>
<evidence type="ECO:0000313" key="1">
    <source>
        <dbReference type="EMBL" id="QDU76682.1"/>
    </source>
</evidence>
<name>A0A518CBS6_9BACT</name>
<sequence>MRDMNGWLVRATVSLNRARLPLLREQLREGSILQLACQKVSIAP</sequence>
<reference evidence="2" key="1">
    <citation type="submission" date="2019-02" db="EMBL/GenBank/DDBJ databases">
        <title>Deep-cultivation of Planctomycetes and their phenomic and genomic characterization uncovers novel biology.</title>
        <authorList>
            <person name="Wiegand S."/>
            <person name="Jogler M."/>
            <person name="Boedeker C."/>
            <person name="Pinto D."/>
            <person name="Vollmers J."/>
            <person name="Rivas-Marin E."/>
            <person name="Kohn T."/>
            <person name="Peeters S.H."/>
            <person name="Heuer A."/>
            <person name="Rast P."/>
            <person name="Oberbeckmann S."/>
            <person name="Bunk B."/>
            <person name="Jeske O."/>
            <person name="Meyerdierks A."/>
            <person name="Storesund J.E."/>
            <person name="Kallscheuer N."/>
            <person name="Luecker S."/>
            <person name="Lage O.M."/>
            <person name="Pohl T."/>
            <person name="Merkel B.J."/>
            <person name="Hornburger P."/>
            <person name="Mueller R.-W."/>
            <person name="Bruemmer F."/>
            <person name="Labrenz M."/>
            <person name="Spormann A.M."/>
            <person name="Op den Camp H."/>
            <person name="Overmann J."/>
            <person name="Amann R."/>
            <person name="Jetten M.S.M."/>
            <person name="Mascher T."/>
            <person name="Medema M.H."/>
            <person name="Devos D.P."/>
            <person name="Kaster A.-K."/>
            <person name="Ovreas L."/>
            <person name="Rohde M."/>
            <person name="Galperin M.Y."/>
            <person name="Jogler C."/>
        </authorList>
    </citation>
    <scope>NUCLEOTIDE SEQUENCE [LARGE SCALE GENOMIC DNA]</scope>
    <source>
        <strain evidence="2">Pan97</strain>
    </source>
</reference>
<evidence type="ECO:0000313" key="2">
    <source>
        <dbReference type="Proteomes" id="UP000318626"/>
    </source>
</evidence>
<accession>A0A518CBS6</accession>
<protein>
    <submittedName>
        <fullName evidence="1">Uncharacterized protein</fullName>
    </submittedName>
</protein>
<organism evidence="1 2">
    <name type="scientific">Bremerella volcania</name>
    <dbReference type="NCBI Taxonomy" id="2527984"/>
    <lineage>
        <taxon>Bacteria</taxon>
        <taxon>Pseudomonadati</taxon>
        <taxon>Planctomycetota</taxon>
        <taxon>Planctomycetia</taxon>
        <taxon>Pirellulales</taxon>
        <taxon>Pirellulaceae</taxon>
        <taxon>Bremerella</taxon>
    </lineage>
</organism>
<dbReference type="AlphaFoldDB" id="A0A518CBS6"/>